<dbReference type="Proteomes" id="UP000178417">
    <property type="component" value="Unassembled WGS sequence"/>
</dbReference>
<dbReference type="EMBL" id="MEUB01000054">
    <property type="protein sequence ID" value="OGC19967.1"/>
    <property type="molecule type" value="Genomic_DNA"/>
</dbReference>
<reference evidence="2 3" key="1">
    <citation type="journal article" date="2016" name="Nat. Commun.">
        <title>Thousands of microbial genomes shed light on interconnected biogeochemical processes in an aquifer system.</title>
        <authorList>
            <person name="Anantharaman K."/>
            <person name="Brown C.T."/>
            <person name="Hug L.A."/>
            <person name="Sharon I."/>
            <person name="Castelle C.J."/>
            <person name="Probst A.J."/>
            <person name="Thomas B.C."/>
            <person name="Singh A."/>
            <person name="Wilkins M.J."/>
            <person name="Karaoz U."/>
            <person name="Brodie E.L."/>
            <person name="Williams K.H."/>
            <person name="Hubbard S.S."/>
            <person name="Banfield J.F."/>
        </authorList>
    </citation>
    <scope>NUCLEOTIDE SEQUENCE [LARGE SCALE GENOMIC DNA]</scope>
</reference>
<evidence type="ECO:0000313" key="2">
    <source>
        <dbReference type="EMBL" id="OGC19967.1"/>
    </source>
</evidence>
<dbReference type="AlphaFoldDB" id="A0A1F4SHV6"/>
<name>A0A1F4SHV6_UNCSA</name>
<gene>
    <name evidence="2" type="ORF">A2310_01235</name>
</gene>
<evidence type="ECO:0000256" key="1">
    <source>
        <dbReference type="SAM" id="Phobius"/>
    </source>
</evidence>
<protein>
    <submittedName>
        <fullName evidence="2">Uncharacterized protein</fullName>
    </submittedName>
</protein>
<keyword evidence="1" id="KW-0472">Membrane</keyword>
<keyword evidence="1" id="KW-0812">Transmembrane</keyword>
<comment type="caution">
    <text evidence="2">The sequence shown here is derived from an EMBL/GenBank/DDBJ whole genome shotgun (WGS) entry which is preliminary data.</text>
</comment>
<proteinExistence type="predicted"/>
<feature type="transmembrane region" description="Helical" evidence="1">
    <location>
        <begin position="21"/>
        <end position="44"/>
    </location>
</feature>
<dbReference type="STRING" id="1802579.A2310_01235"/>
<keyword evidence="1" id="KW-1133">Transmembrane helix</keyword>
<sequence>MKKKKIFKKILFALIMTATSPLWLLLCMLYGIIIGPVGYAVFFFQNLHENFIVQQFKYEDYLKRKETGNIDPLEPSLSSPSSFAVTSFLFSPVIIVISLILGIMFGWIKAIDIFYKRTYRKFFAIDWEAV</sequence>
<evidence type="ECO:0000313" key="3">
    <source>
        <dbReference type="Proteomes" id="UP000178417"/>
    </source>
</evidence>
<organism evidence="2 3">
    <name type="scientific">candidate division WOR-1 bacterium RIFOXYB2_FULL_37_13</name>
    <dbReference type="NCBI Taxonomy" id="1802579"/>
    <lineage>
        <taxon>Bacteria</taxon>
        <taxon>Bacillati</taxon>
        <taxon>Saganbacteria</taxon>
    </lineage>
</organism>
<feature type="transmembrane region" description="Helical" evidence="1">
    <location>
        <begin position="83"/>
        <end position="108"/>
    </location>
</feature>
<accession>A0A1F4SHV6</accession>